<evidence type="ECO:0000256" key="1">
    <source>
        <dbReference type="SAM" id="MobiDB-lite"/>
    </source>
</evidence>
<reference evidence="2 3" key="1">
    <citation type="submission" date="2019-08" db="EMBL/GenBank/DDBJ databases">
        <title>Draft genome sequences of two oriental melons (Cucumis melo L. var makuwa).</title>
        <authorList>
            <person name="Kwon S.-Y."/>
        </authorList>
    </citation>
    <scope>NUCLEOTIDE SEQUENCE [LARGE SCALE GENOMIC DNA]</scope>
    <source>
        <strain evidence="3">cv. Chang Bougi</strain>
        <tissue evidence="2">Leaf</tissue>
    </source>
</reference>
<dbReference type="EMBL" id="SSTD01010531">
    <property type="protein sequence ID" value="TYK11697.1"/>
    <property type="molecule type" value="Genomic_DNA"/>
</dbReference>
<dbReference type="AlphaFoldDB" id="A0A5D3CIE9"/>
<feature type="compositionally biased region" description="Low complexity" evidence="1">
    <location>
        <begin position="45"/>
        <end position="56"/>
    </location>
</feature>
<accession>A0A5D3CIE9</accession>
<evidence type="ECO:0000313" key="2">
    <source>
        <dbReference type="EMBL" id="TYK11697.1"/>
    </source>
</evidence>
<feature type="compositionally biased region" description="Polar residues" evidence="1">
    <location>
        <begin position="152"/>
        <end position="162"/>
    </location>
</feature>
<name>A0A5D3CIE9_CUCMM</name>
<evidence type="ECO:0000313" key="3">
    <source>
        <dbReference type="Proteomes" id="UP000321947"/>
    </source>
</evidence>
<feature type="region of interest" description="Disordered" evidence="1">
    <location>
        <begin position="40"/>
        <end position="78"/>
    </location>
</feature>
<comment type="caution">
    <text evidence="2">The sequence shown here is derived from an EMBL/GenBank/DDBJ whole genome shotgun (WGS) entry which is preliminary data.</text>
</comment>
<feature type="compositionally biased region" description="Pro residues" evidence="1">
    <location>
        <begin position="163"/>
        <end position="173"/>
    </location>
</feature>
<feature type="region of interest" description="Disordered" evidence="1">
    <location>
        <begin position="140"/>
        <end position="174"/>
    </location>
</feature>
<sequence length="208" mass="23054">MLRSRGIALVKVLWRNHGVEETTWEREDYMKVDGRRSLPHTVLHSSSEPVSSSPTPHYECRRPAARHTPSSFSPSILAGSFPRQPSRVDQSCVFKPFTWSLAASSRRGVAADEQLAVVVVECQPIAPSLQTETLPTSLLRNPSRTRFRPRQPNLTRVSSPQTEPAPAPTPKPAPAAHVSWACLTRVAFMRQPSNPSRFTGLAEPPLFS</sequence>
<gene>
    <name evidence="2" type="ORF">E5676_scaffold304G00050</name>
</gene>
<proteinExistence type="predicted"/>
<protein>
    <submittedName>
        <fullName evidence="2">Chromo domain-containing protein</fullName>
    </submittedName>
</protein>
<organism evidence="2 3">
    <name type="scientific">Cucumis melo var. makuwa</name>
    <name type="common">Oriental melon</name>
    <dbReference type="NCBI Taxonomy" id="1194695"/>
    <lineage>
        <taxon>Eukaryota</taxon>
        <taxon>Viridiplantae</taxon>
        <taxon>Streptophyta</taxon>
        <taxon>Embryophyta</taxon>
        <taxon>Tracheophyta</taxon>
        <taxon>Spermatophyta</taxon>
        <taxon>Magnoliopsida</taxon>
        <taxon>eudicotyledons</taxon>
        <taxon>Gunneridae</taxon>
        <taxon>Pentapetalae</taxon>
        <taxon>rosids</taxon>
        <taxon>fabids</taxon>
        <taxon>Cucurbitales</taxon>
        <taxon>Cucurbitaceae</taxon>
        <taxon>Benincaseae</taxon>
        <taxon>Cucumis</taxon>
    </lineage>
</organism>
<dbReference type="Proteomes" id="UP000321947">
    <property type="component" value="Unassembled WGS sequence"/>
</dbReference>